<dbReference type="PROSITE" id="PS50893">
    <property type="entry name" value="ABC_TRANSPORTER_2"/>
    <property type="match status" value="1"/>
</dbReference>
<dbReference type="PANTHER" id="PTHR43166">
    <property type="entry name" value="AMINO ACID IMPORT ATP-BINDING PROTEIN"/>
    <property type="match status" value="1"/>
</dbReference>
<dbReference type="FunFam" id="3.40.50.300:FF:000020">
    <property type="entry name" value="Amino acid ABC transporter ATP-binding component"/>
    <property type="match status" value="1"/>
</dbReference>
<evidence type="ECO:0000256" key="4">
    <source>
        <dbReference type="ARBA" id="ARBA00022741"/>
    </source>
</evidence>
<reference evidence="8" key="1">
    <citation type="submission" date="2022-06" db="EMBL/GenBank/DDBJ databases">
        <title>Complete Genome of Aeromonas sp. Strain SOD01 Isolated from an Urban Freshwater Stream.</title>
        <authorList>
            <person name="Williams L.E."/>
            <person name="Brysgel T."/>
            <person name="Capestro E.M."/>
            <person name="Foltz G.V."/>
            <person name="Gardner A.E."/>
            <person name="Ingrassia J."/>
            <person name="Peterson E."/>
            <person name="Arruda J."/>
            <person name="Flaherty I."/>
            <person name="Hunt M."/>
            <person name="Pappas G."/>
            <person name="Ramsaran S."/>
            <person name="Rocha M."/>
        </authorList>
    </citation>
    <scope>NUCLEOTIDE SEQUENCE</scope>
    <source>
        <strain evidence="8">SOD01</strain>
    </source>
</reference>
<dbReference type="GO" id="GO:0005524">
    <property type="term" value="F:ATP binding"/>
    <property type="evidence" value="ECO:0007669"/>
    <property type="project" value="UniProtKB-KW"/>
</dbReference>
<evidence type="ECO:0000256" key="5">
    <source>
        <dbReference type="ARBA" id="ARBA00022840"/>
    </source>
</evidence>
<dbReference type="GO" id="GO:0005886">
    <property type="term" value="C:plasma membrane"/>
    <property type="evidence" value="ECO:0007669"/>
    <property type="project" value="UniProtKB-SubCell"/>
</dbReference>
<keyword evidence="3" id="KW-0813">Transport</keyword>
<dbReference type="Gene3D" id="3.40.50.300">
    <property type="entry name" value="P-loop containing nucleotide triphosphate hydrolases"/>
    <property type="match status" value="1"/>
</dbReference>
<dbReference type="AlphaFoldDB" id="A0AAE9MLP2"/>
<name>A0AAE9MLP2_9GAMM</name>
<keyword evidence="9" id="KW-1185">Reference proteome</keyword>
<dbReference type="PIRSF" id="PIRSF039085">
    <property type="entry name" value="ABC_ATPase_HisP"/>
    <property type="match status" value="1"/>
</dbReference>
<dbReference type="PROSITE" id="PS00211">
    <property type="entry name" value="ABC_TRANSPORTER_1"/>
    <property type="match status" value="1"/>
</dbReference>
<keyword evidence="6" id="KW-0029">Amino-acid transport</keyword>
<evidence type="ECO:0000259" key="7">
    <source>
        <dbReference type="PROSITE" id="PS50893"/>
    </source>
</evidence>
<evidence type="ECO:0000256" key="6">
    <source>
        <dbReference type="ARBA" id="ARBA00022970"/>
    </source>
</evidence>
<dbReference type="InterPro" id="IPR003593">
    <property type="entry name" value="AAA+_ATPase"/>
</dbReference>
<dbReference type="SUPFAM" id="SSF52540">
    <property type="entry name" value="P-loop containing nucleoside triphosphate hydrolases"/>
    <property type="match status" value="1"/>
</dbReference>
<sequence>MVSLKDVNKWYGEFHVLRNINLQVGKGEKIVICGPSGSGKSTMIRCINRLEEHQSGDILVRGTVLTSDLKHIETVRKEVGMVFQHFNLFPHLTVLENCCLAPIWVKQLPRKEAEEIAMTFLRRVRIPEQALKYPGQLSGGQQQRVAIARSLCMNPQVMLFDEPTSALDPEMVREVLDVMVELAHEGMTMLCVTHEMGFAKQVADRVIFMDRGQIIEENVPDQFFDHPQSERTKLFLSQILQH</sequence>
<dbReference type="GO" id="GO:0015424">
    <property type="term" value="F:ABC-type amino acid transporter activity"/>
    <property type="evidence" value="ECO:0007669"/>
    <property type="project" value="InterPro"/>
</dbReference>
<dbReference type="CDD" id="cd03262">
    <property type="entry name" value="ABC_HisP_GlnQ"/>
    <property type="match status" value="1"/>
</dbReference>
<keyword evidence="5 8" id="KW-0067">ATP-binding</keyword>
<dbReference type="Proteomes" id="UP001056890">
    <property type="component" value="Chromosome"/>
</dbReference>
<keyword evidence="4" id="KW-0547">Nucleotide-binding</keyword>
<evidence type="ECO:0000256" key="3">
    <source>
        <dbReference type="ARBA" id="ARBA00022448"/>
    </source>
</evidence>
<protein>
    <submittedName>
        <fullName evidence="8">Amino acid ABC transporter ATP-binding protein</fullName>
    </submittedName>
</protein>
<dbReference type="EMBL" id="CP099717">
    <property type="protein sequence ID" value="USV59598.1"/>
    <property type="molecule type" value="Genomic_DNA"/>
</dbReference>
<feature type="domain" description="ABC transporter" evidence="7">
    <location>
        <begin position="2"/>
        <end position="236"/>
    </location>
</feature>
<dbReference type="InterPro" id="IPR027417">
    <property type="entry name" value="P-loop_NTPase"/>
</dbReference>
<dbReference type="InterPro" id="IPR003439">
    <property type="entry name" value="ABC_transporter-like_ATP-bd"/>
</dbReference>
<gene>
    <name evidence="8" type="ORF">NHF51_14910</name>
</gene>
<proteinExistence type="inferred from homology"/>
<evidence type="ECO:0000313" key="8">
    <source>
        <dbReference type="EMBL" id="USV59598.1"/>
    </source>
</evidence>
<dbReference type="InterPro" id="IPR050086">
    <property type="entry name" value="MetN_ABC_transporter-like"/>
</dbReference>
<dbReference type="InterPro" id="IPR030679">
    <property type="entry name" value="ABC_ATPase_HisP-typ"/>
</dbReference>
<dbReference type="PANTHER" id="PTHR43166:SF4">
    <property type="entry name" value="PHOSPHONATES IMPORT ATP-BINDING PROTEIN PHNC"/>
    <property type="match status" value="1"/>
</dbReference>
<accession>A0AAE9MLP2</accession>
<dbReference type="GO" id="GO:0016887">
    <property type="term" value="F:ATP hydrolysis activity"/>
    <property type="evidence" value="ECO:0007669"/>
    <property type="project" value="InterPro"/>
</dbReference>
<dbReference type="SMART" id="SM00382">
    <property type="entry name" value="AAA"/>
    <property type="match status" value="1"/>
</dbReference>
<evidence type="ECO:0000256" key="2">
    <source>
        <dbReference type="ARBA" id="ARBA00005417"/>
    </source>
</evidence>
<comment type="similarity">
    <text evidence="2">Belongs to the ABC transporter superfamily.</text>
</comment>
<dbReference type="Pfam" id="PF00005">
    <property type="entry name" value="ABC_tran"/>
    <property type="match status" value="1"/>
</dbReference>
<organism evidence="8 9">
    <name type="scientific">Aeromonas encheleia</name>
    <dbReference type="NCBI Taxonomy" id="73010"/>
    <lineage>
        <taxon>Bacteria</taxon>
        <taxon>Pseudomonadati</taxon>
        <taxon>Pseudomonadota</taxon>
        <taxon>Gammaproteobacteria</taxon>
        <taxon>Aeromonadales</taxon>
        <taxon>Aeromonadaceae</taxon>
        <taxon>Aeromonas</taxon>
    </lineage>
</organism>
<comment type="subcellular location">
    <subcellularLocation>
        <location evidence="1">Cell inner membrane</location>
        <topology evidence="1">Peripheral membrane protein</topology>
    </subcellularLocation>
</comment>
<dbReference type="InterPro" id="IPR017871">
    <property type="entry name" value="ABC_transporter-like_CS"/>
</dbReference>
<evidence type="ECO:0000256" key="1">
    <source>
        <dbReference type="ARBA" id="ARBA00004417"/>
    </source>
</evidence>
<evidence type="ECO:0000313" key="9">
    <source>
        <dbReference type="Proteomes" id="UP001056890"/>
    </source>
</evidence>